<dbReference type="GO" id="GO:1904680">
    <property type="term" value="F:peptide transmembrane transporter activity"/>
    <property type="evidence" value="ECO:0007669"/>
    <property type="project" value="TreeGrafter"/>
</dbReference>
<feature type="signal peptide" evidence="2">
    <location>
        <begin position="1"/>
        <end position="18"/>
    </location>
</feature>
<dbReference type="InterPro" id="IPR000914">
    <property type="entry name" value="SBP_5_dom"/>
</dbReference>
<dbReference type="PANTHER" id="PTHR30290:SF38">
    <property type="entry name" value="D,D-DIPEPTIDE-BINDING PERIPLASMIC PROTEIN DDPA-RELATED"/>
    <property type="match status" value="1"/>
</dbReference>
<protein>
    <submittedName>
        <fullName evidence="4">ABC-type transporter, periplasmic subunit</fullName>
    </submittedName>
</protein>
<accession>A0A2I9CX88</accession>
<evidence type="ECO:0000313" key="4">
    <source>
        <dbReference type="EMBL" id="GBF06694.1"/>
    </source>
</evidence>
<gene>
    <name evidence="4" type="ORF">DAERI_100057</name>
</gene>
<dbReference type="InterPro" id="IPR039424">
    <property type="entry name" value="SBP_5"/>
</dbReference>
<dbReference type="EMBL" id="BFAG01000010">
    <property type="protein sequence ID" value="GBF06694.1"/>
    <property type="molecule type" value="Genomic_DNA"/>
</dbReference>
<evidence type="ECO:0000256" key="1">
    <source>
        <dbReference type="ARBA" id="ARBA00022729"/>
    </source>
</evidence>
<comment type="caution">
    <text evidence="4">The sequence shown here is derived from an EMBL/GenBank/DDBJ whole genome shotgun (WGS) entry which is preliminary data.</text>
</comment>
<name>A0A2I9CX88_9DEIO</name>
<organism evidence="4 5">
    <name type="scientific">Deinococcus aerius</name>
    <dbReference type="NCBI Taxonomy" id="200253"/>
    <lineage>
        <taxon>Bacteria</taxon>
        <taxon>Thermotogati</taxon>
        <taxon>Deinococcota</taxon>
        <taxon>Deinococci</taxon>
        <taxon>Deinococcales</taxon>
        <taxon>Deinococcaceae</taxon>
        <taxon>Deinococcus</taxon>
    </lineage>
</organism>
<evidence type="ECO:0000259" key="3">
    <source>
        <dbReference type="Pfam" id="PF00496"/>
    </source>
</evidence>
<feature type="chain" id="PRO_5014326780" evidence="2">
    <location>
        <begin position="19"/>
        <end position="491"/>
    </location>
</feature>
<dbReference type="AlphaFoldDB" id="A0A2I9CX88"/>
<dbReference type="PANTHER" id="PTHR30290">
    <property type="entry name" value="PERIPLASMIC BINDING COMPONENT OF ABC TRANSPORTER"/>
    <property type="match status" value="1"/>
</dbReference>
<feature type="domain" description="Solute-binding protein family 5" evidence="3">
    <location>
        <begin position="65"/>
        <end position="400"/>
    </location>
</feature>
<dbReference type="Proteomes" id="UP000236569">
    <property type="component" value="Unassembled WGS sequence"/>
</dbReference>
<dbReference type="Gene3D" id="3.10.105.10">
    <property type="entry name" value="Dipeptide-binding Protein, Domain 3"/>
    <property type="match status" value="1"/>
</dbReference>
<keyword evidence="5" id="KW-1185">Reference proteome</keyword>
<proteinExistence type="predicted"/>
<keyword evidence="1 2" id="KW-0732">Signal</keyword>
<dbReference type="CDD" id="cd08494">
    <property type="entry name" value="PBP2_NikA_DppA_OppA_like_6"/>
    <property type="match status" value="1"/>
</dbReference>
<dbReference type="Gene3D" id="3.40.190.10">
    <property type="entry name" value="Periplasmic binding protein-like II"/>
    <property type="match status" value="1"/>
</dbReference>
<dbReference type="Pfam" id="PF00496">
    <property type="entry name" value="SBP_bac_5"/>
    <property type="match status" value="1"/>
</dbReference>
<dbReference type="OrthoDB" id="9772924at2"/>
<dbReference type="PIRSF" id="PIRSF002741">
    <property type="entry name" value="MppA"/>
    <property type="match status" value="1"/>
</dbReference>
<dbReference type="RefSeq" id="WP_103130055.1">
    <property type="nucleotide sequence ID" value="NZ_BFAG01000010.1"/>
</dbReference>
<dbReference type="GO" id="GO:0015833">
    <property type="term" value="P:peptide transport"/>
    <property type="evidence" value="ECO:0007669"/>
    <property type="project" value="TreeGrafter"/>
</dbReference>
<dbReference type="InterPro" id="IPR030678">
    <property type="entry name" value="Peptide/Ni-bd"/>
</dbReference>
<reference evidence="5" key="1">
    <citation type="submission" date="2018-01" db="EMBL/GenBank/DDBJ databases">
        <title>Draft Genome Sequence of the Radioresistant Bacterium Deinococcus aerius TR0125, Isolated from the Higher Atmosphere above Japan.</title>
        <authorList>
            <person name="Satoh K."/>
            <person name="Arai H."/>
            <person name="Sanzen T."/>
            <person name="Kawaguchi Y."/>
            <person name="Hayashi H."/>
            <person name="Yokobori S."/>
            <person name="Yamagishi A."/>
            <person name="Oono Y."/>
            <person name="Narumi I."/>
        </authorList>
    </citation>
    <scope>NUCLEOTIDE SEQUENCE [LARGE SCALE GENOMIC DNA]</scope>
    <source>
        <strain evidence="5">TR0125</strain>
    </source>
</reference>
<evidence type="ECO:0000313" key="5">
    <source>
        <dbReference type="Proteomes" id="UP000236569"/>
    </source>
</evidence>
<dbReference type="SUPFAM" id="SSF53850">
    <property type="entry name" value="Periplasmic binding protein-like II"/>
    <property type="match status" value="1"/>
</dbReference>
<evidence type="ECO:0000256" key="2">
    <source>
        <dbReference type="SAM" id="SignalP"/>
    </source>
</evidence>
<dbReference type="GO" id="GO:0043190">
    <property type="term" value="C:ATP-binding cassette (ABC) transporter complex"/>
    <property type="evidence" value="ECO:0007669"/>
    <property type="project" value="InterPro"/>
</dbReference>
<sequence length="491" mass="53840">MRYALTALLLLSAARAQSAPDTLNVAIAAEPPLLDPTASPSAEIARVFNLNVMQGLLTVDARGRIVPLLATGYTVSPDGLTYTFRLRTGVRFHDGSAFDSADVVAALNRARDPKSGHTHPEYYAQIKSVTAQGPATVVLRLSRPDNDLLFNLARSDSVIGPQGKEAAQKTNPVGTGPFRFSAWNRGTSIELTRWTGYYDKTLPKLSKVTFRIIPDLNAQLAALKAGDVDVIGYGVGPENLPAIRADPNLGLLIGGSTTKMTIGLNNSRAPFNDIRVRQALAYATNKPEIVQGLFFGQGTPIGSHRTPSETNYVDLSRAYPYNPDKARALLRAAGYTDQKPLTFTFDLPAQYQNEVRIGQAVAAQWAKVGIRAQVRSIEFSTWLTKIYTNADYQATVIGHVEANDIGIYNDPKYYFRYNSPRFQATFRRYQSGTPAQAAQAMRDLQKILSDDAVNNWVMEFPTIVALRKGVQGWTVGSPIVSLDVTRVSWQR</sequence>
<dbReference type="GO" id="GO:0042597">
    <property type="term" value="C:periplasmic space"/>
    <property type="evidence" value="ECO:0007669"/>
    <property type="project" value="UniProtKB-ARBA"/>
</dbReference>